<gene>
    <name evidence="1" type="ORF">EXD98_15125</name>
</gene>
<proteinExistence type="predicted"/>
<accession>A0AAE8G9V4</accession>
<dbReference type="AlphaFoldDB" id="A0AAE8G9V4"/>
<evidence type="ECO:0000313" key="1">
    <source>
        <dbReference type="EMBL" id="RZH26517.1"/>
    </source>
</evidence>
<protein>
    <submittedName>
        <fullName evidence="1">Uncharacterized protein</fullName>
    </submittedName>
</protein>
<sequence>MEKLISGEISIFINSLGLVQGDDEMLNSIMLIGTSFEYDESSFEDNSYYRFFKGGVEYLFEEKKLSAIFFFIKPDDEYNSYLRKDSLIDGLNTNATKEDIIKAVGRPDFFGTNWIKYKVDNYKYIHFEFDQELKLKQITLGLFD</sequence>
<dbReference type="Proteomes" id="UP000294065">
    <property type="component" value="Unassembled WGS sequence"/>
</dbReference>
<evidence type="ECO:0000313" key="2">
    <source>
        <dbReference type="Proteomes" id="UP000294065"/>
    </source>
</evidence>
<comment type="caution">
    <text evidence="1">The sequence shown here is derived from an EMBL/GenBank/DDBJ whole genome shotgun (WGS) entry which is preliminary data.</text>
</comment>
<name>A0AAE8G9V4_ACIPI</name>
<reference evidence="1 2" key="1">
    <citation type="submission" date="2019-02" db="EMBL/GenBank/DDBJ databases">
        <title>The Batch Genome Submission of Acinetobacter spp. strains.</title>
        <authorList>
            <person name="Qin J."/>
            <person name="Hu Y."/>
            <person name="Ye H."/>
            <person name="Wei L."/>
            <person name="Feng Y."/>
            <person name="Zong Z."/>
        </authorList>
    </citation>
    <scope>NUCLEOTIDE SEQUENCE [LARGE SCALE GENOMIC DNA]</scope>
    <source>
        <strain evidence="1 2">WCHAP100012</strain>
    </source>
</reference>
<organism evidence="1 2">
    <name type="scientific">Acinetobacter pittii</name>
    <name type="common">Acinetobacter genomosp. 3</name>
    <dbReference type="NCBI Taxonomy" id="48296"/>
    <lineage>
        <taxon>Bacteria</taxon>
        <taxon>Pseudomonadati</taxon>
        <taxon>Pseudomonadota</taxon>
        <taxon>Gammaproteobacteria</taxon>
        <taxon>Moraxellales</taxon>
        <taxon>Moraxellaceae</taxon>
        <taxon>Acinetobacter</taxon>
        <taxon>Acinetobacter calcoaceticus/baumannii complex</taxon>
    </lineage>
</organism>
<dbReference type="EMBL" id="SGTH01000007">
    <property type="protein sequence ID" value="RZH26517.1"/>
    <property type="molecule type" value="Genomic_DNA"/>
</dbReference>
<dbReference type="RefSeq" id="WP_130173916.1">
    <property type="nucleotide sequence ID" value="NZ_SGTH01000007.1"/>
</dbReference>